<sequence>MKKGFLLTKPAKKVEKLDLLPLVTINYDSKSLFSNCFHDIITDFLSDLVTKNSPFFNSIIFSDSYGFDGFLKKDKNQQVFGSKLIEKINTDDCYPQTAYFLACLLNIFFLDDELIGLLFLDSEIRQEIENYKKRSTKKKACKKKKKALQPQTPFRLDEQVVPTFSAESSEYIPSKPSDSRTVTFNQSLLSSSFTSLSS</sequence>
<comment type="caution">
    <text evidence="1">The sequence shown here is derived from an EMBL/GenBank/DDBJ whole genome shotgun (WGS) entry which is preliminary data.</text>
</comment>
<evidence type="ECO:0000313" key="1">
    <source>
        <dbReference type="EMBL" id="GBC03924.1"/>
    </source>
</evidence>
<reference evidence="1 2" key="1">
    <citation type="submission" date="2017-11" db="EMBL/GenBank/DDBJ databases">
        <title>The genome of Rhizophagus clarus HR1 reveals common genetic basis of auxotrophy among arbuscular mycorrhizal fungi.</title>
        <authorList>
            <person name="Kobayashi Y."/>
        </authorList>
    </citation>
    <scope>NUCLEOTIDE SEQUENCE [LARGE SCALE GENOMIC DNA]</scope>
    <source>
        <strain evidence="1 2">HR1</strain>
    </source>
</reference>
<gene>
    <name evidence="1" type="ORF">RclHR1_00540034</name>
</gene>
<dbReference type="AlphaFoldDB" id="A0A2Z6RN95"/>
<dbReference type="EMBL" id="BEXD01003915">
    <property type="protein sequence ID" value="GBC03924.1"/>
    <property type="molecule type" value="Genomic_DNA"/>
</dbReference>
<dbReference type="Proteomes" id="UP000247702">
    <property type="component" value="Unassembled WGS sequence"/>
</dbReference>
<evidence type="ECO:0000313" key="2">
    <source>
        <dbReference type="Proteomes" id="UP000247702"/>
    </source>
</evidence>
<accession>A0A2Z6RN95</accession>
<protein>
    <submittedName>
        <fullName evidence="1">Uncharacterized protein</fullName>
    </submittedName>
</protein>
<proteinExistence type="predicted"/>
<organism evidence="1 2">
    <name type="scientific">Rhizophagus clarus</name>
    <dbReference type="NCBI Taxonomy" id="94130"/>
    <lineage>
        <taxon>Eukaryota</taxon>
        <taxon>Fungi</taxon>
        <taxon>Fungi incertae sedis</taxon>
        <taxon>Mucoromycota</taxon>
        <taxon>Glomeromycotina</taxon>
        <taxon>Glomeromycetes</taxon>
        <taxon>Glomerales</taxon>
        <taxon>Glomeraceae</taxon>
        <taxon>Rhizophagus</taxon>
    </lineage>
</organism>
<keyword evidence="2" id="KW-1185">Reference proteome</keyword>
<name>A0A2Z6RN95_9GLOM</name>